<organism evidence="1">
    <name type="scientific">Schistosoma japonicum</name>
    <name type="common">Blood fluke</name>
    <dbReference type="NCBI Taxonomy" id="6182"/>
    <lineage>
        <taxon>Eukaryota</taxon>
        <taxon>Metazoa</taxon>
        <taxon>Spiralia</taxon>
        <taxon>Lophotrochozoa</taxon>
        <taxon>Platyhelminthes</taxon>
        <taxon>Trematoda</taxon>
        <taxon>Digenea</taxon>
        <taxon>Strigeidida</taxon>
        <taxon>Schistosomatoidea</taxon>
        <taxon>Schistosomatidae</taxon>
        <taxon>Schistosoma</taxon>
    </lineage>
</organism>
<proteinExistence type="evidence at transcript level"/>
<sequence length="88" mass="9312">MSSSSASYSSSPLMSISSVLELTFCCSLFFSVVKPSCLTPADWNCTIGRPAKVGLYELAFVLESTCDLSNFSISSFGALVGFSSLICN</sequence>
<dbReference type="EMBL" id="AY223041">
    <property type="protein sequence ID" value="AAP06064.1"/>
    <property type="molecule type" value="mRNA"/>
</dbReference>
<accession>Q86F23</accession>
<dbReference type="AlphaFoldDB" id="Q86F23"/>
<reference evidence="1" key="1">
    <citation type="journal article" date="2003" name="Nat. Genet.">
        <title>Evolutionary and biomedical implications of a Schistosoma japonicum complementary DNA resource.</title>
        <authorList>
            <person name="Hu W."/>
            <person name="Yan Q."/>
            <person name="Shen D.K."/>
            <person name="Liu F."/>
            <person name="Zhu Z.D."/>
            <person name="Song H.D."/>
            <person name="Xu X.R."/>
            <person name="Wang Z.J."/>
            <person name="Rong Y.P."/>
            <person name="Zeng L.C."/>
            <person name="Wu J."/>
            <person name="Zhang X."/>
            <person name="Wang J.J."/>
            <person name="Xu X.N."/>
            <person name="Wang S.Y."/>
            <person name="Fu G."/>
            <person name="Zhang X.L."/>
            <person name="Wang Z.Q."/>
            <person name="Brindley P.J."/>
            <person name="McManus D.P."/>
            <person name="Xue C.L."/>
            <person name="Feng Z."/>
            <person name="Chen Z."/>
            <person name="Han Z.G."/>
        </authorList>
    </citation>
    <scope>NUCLEOTIDE SEQUENCE</scope>
</reference>
<protein>
    <submittedName>
        <fullName evidence="1">Clone ZZD1176 mRNA sequence</fullName>
    </submittedName>
</protein>
<name>Q86F23_SCHJA</name>
<evidence type="ECO:0000313" key="1">
    <source>
        <dbReference type="EMBL" id="AAP06064.1"/>
    </source>
</evidence>